<dbReference type="AlphaFoldDB" id="A0A7X4K7J6"/>
<dbReference type="RefSeq" id="WP_160985722.1">
    <property type="nucleotide sequence ID" value="NZ_WVTD01000006.1"/>
</dbReference>
<dbReference type="PANTHER" id="PTHR43802">
    <property type="entry name" value="ENOYL-COA HYDRATASE"/>
    <property type="match status" value="1"/>
</dbReference>
<comment type="similarity">
    <text evidence="1">Belongs to the enoyl-CoA hydratase/isomerase family.</text>
</comment>
<evidence type="ECO:0000256" key="1">
    <source>
        <dbReference type="ARBA" id="ARBA00005254"/>
    </source>
</evidence>
<dbReference type="SUPFAM" id="SSF52096">
    <property type="entry name" value="ClpP/crotonase"/>
    <property type="match status" value="1"/>
</dbReference>
<organism evidence="2 3">
    <name type="scientific">Novosphingobium silvae</name>
    <dbReference type="NCBI Taxonomy" id="2692619"/>
    <lineage>
        <taxon>Bacteria</taxon>
        <taxon>Pseudomonadati</taxon>
        <taxon>Pseudomonadota</taxon>
        <taxon>Alphaproteobacteria</taxon>
        <taxon>Sphingomonadales</taxon>
        <taxon>Sphingomonadaceae</taxon>
        <taxon>Novosphingobium</taxon>
    </lineage>
</organism>
<keyword evidence="2" id="KW-0413">Isomerase</keyword>
<sequence length="318" mass="34265">MEAAHLTGLPFRREQSEVAGAAWHEPVAVIDLDTRRESWEDLRLPPWPIVGIGNPSHSLASRLDVLVEDAFHAEQLVEAIRAQPLAAATLVHLLRMLPGLSVDDGLAAESLAYATLQGSAGHRAWIAGHRPTPAQQPPGRLKLSRNGDEVVAMLDRPEAGNAIDRPLRDALYEAFALVNLDPSITRITLRGRGKAFSLGADLAEFGTTTDPATAHMIRCRTLPAWEAARCAERFVAEIDGACVGAGLELAAFAGHVRATRRSWFQLPELAMGILPGAGGCVSLTRRIGRQRTAFLALSGRRVGARQALEWGLVDSLVD</sequence>
<dbReference type="InterPro" id="IPR029045">
    <property type="entry name" value="ClpP/crotonase-like_dom_sf"/>
</dbReference>
<dbReference type="Pfam" id="PF00378">
    <property type="entry name" value="ECH_1"/>
    <property type="match status" value="1"/>
</dbReference>
<dbReference type="Gene3D" id="3.90.226.10">
    <property type="entry name" value="2-enoyl-CoA Hydratase, Chain A, domain 1"/>
    <property type="match status" value="1"/>
</dbReference>
<dbReference type="Proteomes" id="UP000465810">
    <property type="component" value="Unassembled WGS sequence"/>
</dbReference>
<proteinExistence type="inferred from homology"/>
<dbReference type="InterPro" id="IPR001753">
    <property type="entry name" value="Enoyl-CoA_hydra/iso"/>
</dbReference>
<evidence type="ECO:0000313" key="2">
    <source>
        <dbReference type="EMBL" id="MYL98077.1"/>
    </source>
</evidence>
<comment type="caution">
    <text evidence="2">The sequence shown here is derived from an EMBL/GenBank/DDBJ whole genome shotgun (WGS) entry which is preliminary data.</text>
</comment>
<gene>
    <name evidence="2" type="ORF">GR702_09875</name>
</gene>
<name>A0A7X4K7J6_9SPHN</name>
<dbReference type="GO" id="GO:0016853">
    <property type="term" value="F:isomerase activity"/>
    <property type="evidence" value="ECO:0007669"/>
    <property type="project" value="UniProtKB-KW"/>
</dbReference>
<dbReference type="CDD" id="cd06558">
    <property type="entry name" value="crotonase-like"/>
    <property type="match status" value="1"/>
</dbReference>
<dbReference type="EMBL" id="WVTD01000006">
    <property type="protein sequence ID" value="MYL98077.1"/>
    <property type="molecule type" value="Genomic_DNA"/>
</dbReference>
<keyword evidence="3" id="KW-1185">Reference proteome</keyword>
<dbReference type="PANTHER" id="PTHR43802:SF1">
    <property type="entry name" value="IP11341P-RELATED"/>
    <property type="match status" value="1"/>
</dbReference>
<accession>A0A7X4K7J6</accession>
<protein>
    <submittedName>
        <fullName evidence="2">Enoyl-CoA hydratase/isomerase family protein</fullName>
    </submittedName>
</protein>
<evidence type="ECO:0000313" key="3">
    <source>
        <dbReference type="Proteomes" id="UP000465810"/>
    </source>
</evidence>
<reference evidence="2 3" key="1">
    <citation type="submission" date="2019-12" db="EMBL/GenBank/DDBJ databases">
        <authorList>
            <person name="Feng G."/>
            <person name="Zhu H."/>
        </authorList>
    </citation>
    <scope>NUCLEOTIDE SEQUENCE [LARGE SCALE GENOMIC DNA]</scope>
    <source>
        <strain evidence="2 3">FGD1</strain>
    </source>
</reference>